<dbReference type="PANTHER" id="PTHR33874">
    <property type="entry name" value="RING FINGER PROTEIN"/>
    <property type="match status" value="1"/>
</dbReference>
<dbReference type="AlphaFoldDB" id="A0A835M2X1"/>
<keyword evidence="2" id="KW-1185">Reference proteome</keyword>
<dbReference type="EMBL" id="JADFTS010000003">
    <property type="protein sequence ID" value="KAF9617080.1"/>
    <property type="molecule type" value="Genomic_DNA"/>
</dbReference>
<protein>
    <submittedName>
        <fullName evidence="1">Uncharacterized protein</fullName>
    </submittedName>
</protein>
<reference evidence="1 2" key="1">
    <citation type="submission" date="2020-10" db="EMBL/GenBank/DDBJ databases">
        <title>The Coptis chinensis genome and diversification of protoberbering-type alkaloids.</title>
        <authorList>
            <person name="Wang B."/>
            <person name="Shu S."/>
            <person name="Song C."/>
            <person name="Liu Y."/>
        </authorList>
    </citation>
    <scope>NUCLEOTIDE SEQUENCE [LARGE SCALE GENOMIC DNA]</scope>
    <source>
        <strain evidence="1">HL-2020</strain>
        <tissue evidence="1">Leaf</tissue>
    </source>
</reference>
<gene>
    <name evidence="1" type="ORF">IFM89_033185</name>
</gene>
<sequence>MGDVNVHGHGSVYHQLEVVDTDTLLEVPGVEEDEDDIVSLRVENLRLMNVLEENLKHLQYLSETTSAFVGSANFLSLLESLHWASLNTPSTNISLEEATGTDLHSAETDVGLEEPSSWAFITHENILTNVEVLSQSDDESYVTVDKEFVVDGVANLIARCIFCHPKAKGLTLKELQKTVAKALFSMKKLGNMMKTFHDGSGKTFYAMSTYGLALT</sequence>
<dbReference type="PANTHER" id="PTHR33874:SF4">
    <property type="entry name" value="EXPRESSED PROTEIN"/>
    <property type="match status" value="1"/>
</dbReference>
<dbReference type="OrthoDB" id="845076at2759"/>
<dbReference type="Proteomes" id="UP000631114">
    <property type="component" value="Unassembled WGS sequence"/>
</dbReference>
<evidence type="ECO:0000313" key="1">
    <source>
        <dbReference type="EMBL" id="KAF9617080.1"/>
    </source>
</evidence>
<evidence type="ECO:0000313" key="2">
    <source>
        <dbReference type="Proteomes" id="UP000631114"/>
    </source>
</evidence>
<feature type="non-terminal residue" evidence="1">
    <location>
        <position position="215"/>
    </location>
</feature>
<name>A0A835M2X1_9MAGN</name>
<comment type="caution">
    <text evidence="1">The sequence shown here is derived from an EMBL/GenBank/DDBJ whole genome shotgun (WGS) entry which is preliminary data.</text>
</comment>
<organism evidence="1 2">
    <name type="scientific">Coptis chinensis</name>
    <dbReference type="NCBI Taxonomy" id="261450"/>
    <lineage>
        <taxon>Eukaryota</taxon>
        <taxon>Viridiplantae</taxon>
        <taxon>Streptophyta</taxon>
        <taxon>Embryophyta</taxon>
        <taxon>Tracheophyta</taxon>
        <taxon>Spermatophyta</taxon>
        <taxon>Magnoliopsida</taxon>
        <taxon>Ranunculales</taxon>
        <taxon>Ranunculaceae</taxon>
        <taxon>Coptidoideae</taxon>
        <taxon>Coptis</taxon>
    </lineage>
</organism>
<proteinExistence type="predicted"/>
<accession>A0A835M2X1</accession>